<name>A0A8H6JQ96_9PEZI</name>
<gene>
    <name evidence="1" type="ORF">CMUS01_12105</name>
</gene>
<evidence type="ECO:0000313" key="2">
    <source>
        <dbReference type="Proteomes" id="UP000639643"/>
    </source>
</evidence>
<reference evidence="1" key="1">
    <citation type="journal article" date="2020" name="Phytopathology">
        <title>Genome Sequence Resources of Colletotrichum truncatum, C. plurivorum, C. musicola, and C. sojae: Four Species Pathogenic to Soybean (Glycine max).</title>
        <authorList>
            <person name="Rogerio F."/>
            <person name="Boufleur T.R."/>
            <person name="Ciampi-Guillardi M."/>
            <person name="Sukno S.A."/>
            <person name="Thon M.R."/>
            <person name="Massola Junior N.S."/>
            <person name="Baroncelli R."/>
        </authorList>
    </citation>
    <scope>NUCLEOTIDE SEQUENCE</scope>
    <source>
        <strain evidence="1">LFN0074</strain>
    </source>
</reference>
<dbReference type="EMBL" id="WIGM01000655">
    <property type="protein sequence ID" value="KAF6817404.1"/>
    <property type="molecule type" value="Genomic_DNA"/>
</dbReference>
<organism evidence="1 2">
    <name type="scientific">Colletotrichum musicola</name>
    <dbReference type="NCBI Taxonomy" id="2175873"/>
    <lineage>
        <taxon>Eukaryota</taxon>
        <taxon>Fungi</taxon>
        <taxon>Dikarya</taxon>
        <taxon>Ascomycota</taxon>
        <taxon>Pezizomycotina</taxon>
        <taxon>Sordariomycetes</taxon>
        <taxon>Hypocreomycetidae</taxon>
        <taxon>Glomerellales</taxon>
        <taxon>Glomerellaceae</taxon>
        <taxon>Colletotrichum</taxon>
        <taxon>Colletotrichum orchidearum species complex</taxon>
    </lineage>
</organism>
<dbReference type="AlphaFoldDB" id="A0A8H6JQ96"/>
<dbReference type="Proteomes" id="UP000639643">
    <property type="component" value="Unassembled WGS sequence"/>
</dbReference>
<accession>A0A8H6JQ96</accession>
<sequence>MARGRANSGGQVKVALSPSCLYRSLASPPHHRACLDCICFLASRLIPARVARCPKGTGSVVPCLESRSASSLPLIPWCPGAQWVCMSKILAASWISRKAACEESGASPLIPWITLVLSIQMCIGLPCEVRRARRSPALAPSTSPSNTSARLNRPHPWAMRFVPR</sequence>
<comment type="caution">
    <text evidence="1">The sequence shown here is derived from an EMBL/GenBank/DDBJ whole genome shotgun (WGS) entry which is preliminary data.</text>
</comment>
<proteinExistence type="predicted"/>
<evidence type="ECO:0000313" key="1">
    <source>
        <dbReference type="EMBL" id="KAF6817404.1"/>
    </source>
</evidence>
<keyword evidence="2" id="KW-1185">Reference proteome</keyword>
<protein>
    <submittedName>
        <fullName evidence="1">Uncharacterized protein</fullName>
    </submittedName>
</protein>